<keyword evidence="2" id="KW-1185">Reference proteome</keyword>
<name>A0A1H2QIT7_9RHOB</name>
<dbReference type="RefSeq" id="WP_092884171.1">
    <property type="nucleotide sequence ID" value="NZ_CP061498.1"/>
</dbReference>
<protein>
    <submittedName>
        <fullName evidence="1">Uncharacterized protein</fullName>
    </submittedName>
</protein>
<sequence>MTTTLPENMTAADRRQAWFENELTGYARSGTSEAPMSWDYGDEIIEILTGHFLALEKILGAEEIAGPLFTLLHGPDVEGETWRETFETYQPTLTQEWTGTLLIDNAGIYGLYGVTPAEIAHSDRASWVEDLARRLAAFRADVHPVPGGVIDRITNLALARRAIDAREGEVDLVSMALLGGVTEGRVRNILSGSESPLERSAQGVTAVSAADWLKGRKEYFASIWQMPNEVTPEPPSADFTGEVIFVPVAGDGSTFGPELARNGHYTVGAKGAEVQYTTFDAALAALHRMDTPRWRRPNPAGNWGIVSGRDWKRIEKK</sequence>
<proteinExistence type="predicted"/>
<dbReference type="OrthoDB" id="9800901at2"/>
<accession>A0A1H2QIT7</accession>
<reference evidence="1" key="1">
    <citation type="submission" date="2016-10" db="EMBL/GenBank/DDBJ databases">
        <authorList>
            <person name="de Groot N.N."/>
        </authorList>
    </citation>
    <scope>NUCLEOTIDE SEQUENCE [LARGE SCALE GENOMIC DNA]</scope>
    <source>
        <strain evidence="1">CGMCC 1.8894</strain>
    </source>
</reference>
<evidence type="ECO:0000313" key="2">
    <source>
        <dbReference type="Proteomes" id="UP000198539"/>
    </source>
</evidence>
<dbReference type="EMBL" id="FNOM01000001">
    <property type="protein sequence ID" value="SDW06319.1"/>
    <property type="molecule type" value="Genomic_DNA"/>
</dbReference>
<organism evidence="1 2">
    <name type="scientific">Roseicitreum antarcticum</name>
    <dbReference type="NCBI Taxonomy" id="564137"/>
    <lineage>
        <taxon>Bacteria</taxon>
        <taxon>Pseudomonadati</taxon>
        <taxon>Pseudomonadota</taxon>
        <taxon>Alphaproteobacteria</taxon>
        <taxon>Rhodobacterales</taxon>
        <taxon>Paracoccaceae</taxon>
        <taxon>Roseicitreum</taxon>
    </lineage>
</organism>
<dbReference type="Proteomes" id="UP000198539">
    <property type="component" value="Unassembled WGS sequence"/>
</dbReference>
<evidence type="ECO:0000313" key="1">
    <source>
        <dbReference type="EMBL" id="SDW06319.1"/>
    </source>
</evidence>
<gene>
    <name evidence="1" type="ORF">SAMN04488238_1014</name>
</gene>
<dbReference type="STRING" id="564137.SAMN04488238_1014"/>
<dbReference type="AlphaFoldDB" id="A0A1H2QIT7"/>